<evidence type="ECO:0000313" key="2">
    <source>
        <dbReference type="EMBL" id="SDE64070.1"/>
    </source>
</evidence>
<feature type="chain" id="PRO_5011752609" evidence="1">
    <location>
        <begin position="19"/>
        <end position="55"/>
    </location>
</feature>
<gene>
    <name evidence="2" type="ORF">SAMN05216464_10865</name>
</gene>
<reference evidence="2 3" key="1">
    <citation type="submission" date="2016-10" db="EMBL/GenBank/DDBJ databases">
        <authorList>
            <person name="de Groot N.N."/>
        </authorList>
    </citation>
    <scope>NUCLEOTIDE SEQUENCE [LARGE SCALE GENOMIC DNA]</scope>
    <source>
        <strain evidence="2 3">47C3B</strain>
    </source>
</reference>
<keyword evidence="3" id="KW-1185">Reference proteome</keyword>
<dbReference type="STRING" id="1391627.SAMN05216464_10865"/>
<evidence type="ECO:0000256" key="1">
    <source>
        <dbReference type="SAM" id="SignalP"/>
    </source>
</evidence>
<keyword evidence="1" id="KW-0732">Signal</keyword>
<evidence type="ECO:0000313" key="3">
    <source>
        <dbReference type="Proteomes" id="UP000199072"/>
    </source>
</evidence>
<proteinExistence type="predicted"/>
<dbReference type="AlphaFoldDB" id="A0A1G7EK51"/>
<feature type="signal peptide" evidence="1">
    <location>
        <begin position="1"/>
        <end position="18"/>
    </location>
</feature>
<accession>A0A1G7EK51</accession>
<dbReference type="EMBL" id="FNAI01000008">
    <property type="protein sequence ID" value="SDE64070.1"/>
    <property type="molecule type" value="Genomic_DNA"/>
</dbReference>
<dbReference type="Proteomes" id="UP000199072">
    <property type="component" value="Unassembled WGS sequence"/>
</dbReference>
<organism evidence="2 3">
    <name type="scientific">Mucilaginibacter pineti</name>
    <dbReference type="NCBI Taxonomy" id="1391627"/>
    <lineage>
        <taxon>Bacteria</taxon>
        <taxon>Pseudomonadati</taxon>
        <taxon>Bacteroidota</taxon>
        <taxon>Sphingobacteriia</taxon>
        <taxon>Sphingobacteriales</taxon>
        <taxon>Sphingobacteriaceae</taxon>
        <taxon>Mucilaginibacter</taxon>
    </lineage>
</organism>
<protein>
    <submittedName>
        <fullName evidence="2">Uncharacterized protein</fullName>
    </submittedName>
</protein>
<sequence length="55" mass="6370">MIKRLSFLFLVFTLSAKAQNPATMPADSTLSLHEKSFETLWLTFNSMMTRYLEPL</sequence>
<name>A0A1G7EK51_9SPHI</name>